<keyword evidence="2" id="KW-1185">Reference proteome</keyword>
<dbReference type="EMBL" id="JABAIL010000020">
    <property type="protein sequence ID" value="NLR95029.1"/>
    <property type="molecule type" value="Genomic_DNA"/>
</dbReference>
<reference evidence="1 2" key="1">
    <citation type="submission" date="2020-04" db="EMBL/GenBank/DDBJ databases">
        <title>Flammeovirga sp. SR4, a novel species isolated from seawater.</title>
        <authorList>
            <person name="Wang X."/>
        </authorList>
    </citation>
    <scope>NUCLEOTIDE SEQUENCE [LARGE SCALE GENOMIC DNA]</scope>
    <source>
        <strain evidence="1 2">SR4</strain>
    </source>
</reference>
<protein>
    <recommendedName>
        <fullName evidence="3">Tissue inhibitor of metalloproteinase</fullName>
    </recommendedName>
</protein>
<evidence type="ECO:0000313" key="2">
    <source>
        <dbReference type="Proteomes" id="UP000585050"/>
    </source>
</evidence>
<organism evidence="1 2">
    <name type="scientific">Flammeovirga agarivorans</name>
    <dbReference type="NCBI Taxonomy" id="2726742"/>
    <lineage>
        <taxon>Bacteria</taxon>
        <taxon>Pseudomonadati</taxon>
        <taxon>Bacteroidota</taxon>
        <taxon>Cytophagia</taxon>
        <taxon>Cytophagales</taxon>
        <taxon>Flammeovirgaceae</taxon>
        <taxon>Flammeovirga</taxon>
    </lineage>
</organism>
<evidence type="ECO:0008006" key="3">
    <source>
        <dbReference type="Google" id="ProtNLM"/>
    </source>
</evidence>
<dbReference type="Proteomes" id="UP000585050">
    <property type="component" value="Unassembled WGS sequence"/>
</dbReference>
<accession>A0A7X8XZB8</accession>
<sequence>MIKQLFLLLLIVFNLSINTFGCTCKYLGGFAYANQIADVIVKGKVLNYNCDETSDSKDFISMNFEVHKIYRGQVFKDTIIIYGDDGISCRPYINKFKIGEEWLLAIGKLGNKYEVSICGELALKVIKNSYSGKIYGHSIKSHKELIGEKELQTVINKPYKYTLKRDRCYQSYPTLKRLDYYNYRLTKCSIESLSIKISKELMKVAKIEKIKFKHLFYLNMAISKDRRLNFLCIARGSYNNSIDEDLGLSYWSQKVLLEKIDCSLEIQYPLKYPKFISIPILIGNY</sequence>
<evidence type="ECO:0000313" key="1">
    <source>
        <dbReference type="EMBL" id="NLR95029.1"/>
    </source>
</evidence>
<gene>
    <name evidence="1" type="ORF">HGP29_27765</name>
</gene>
<comment type="caution">
    <text evidence="1">The sequence shown here is derived from an EMBL/GenBank/DDBJ whole genome shotgun (WGS) entry which is preliminary data.</text>
</comment>
<dbReference type="RefSeq" id="WP_168885735.1">
    <property type="nucleotide sequence ID" value="NZ_JABAIL010000020.1"/>
</dbReference>
<dbReference type="AlphaFoldDB" id="A0A7X8XZB8"/>
<proteinExistence type="predicted"/>
<name>A0A7X8XZB8_9BACT</name>